<evidence type="ECO:0000313" key="2">
    <source>
        <dbReference type="Proteomes" id="UP001497382"/>
    </source>
</evidence>
<proteinExistence type="predicted"/>
<comment type="caution">
    <text evidence="1">The sequence shown here is derived from an EMBL/GenBank/DDBJ whole genome shotgun (WGS) entry which is preliminary data.</text>
</comment>
<evidence type="ECO:0000313" key="1">
    <source>
        <dbReference type="EMBL" id="CAL1281568.1"/>
    </source>
</evidence>
<keyword evidence="2" id="KW-1185">Reference proteome</keyword>
<name>A0AAV2AG61_9ARAC</name>
<protein>
    <submittedName>
        <fullName evidence="1">Uncharacterized protein</fullName>
    </submittedName>
</protein>
<accession>A0AAV2AG61</accession>
<dbReference type="EMBL" id="CAXIEN010000145">
    <property type="protein sequence ID" value="CAL1281568.1"/>
    <property type="molecule type" value="Genomic_DNA"/>
</dbReference>
<dbReference type="Proteomes" id="UP001497382">
    <property type="component" value="Unassembled WGS sequence"/>
</dbReference>
<organism evidence="1 2">
    <name type="scientific">Larinioides sclopetarius</name>
    <dbReference type="NCBI Taxonomy" id="280406"/>
    <lineage>
        <taxon>Eukaryota</taxon>
        <taxon>Metazoa</taxon>
        <taxon>Ecdysozoa</taxon>
        <taxon>Arthropoda</taxon>
        <taxon>Chelicerata</taxon>
        <taxon>Arachnida</taxon>
        <taxon>Araneae</taxon>
        <taxon>Araneomorphae</taxon>
        <taxon>Entelegynae</taxon>
        <taxon>Araneoidea</taxon>
        <taxon>Araneidae</taxon>
        <taxon>Larinioides</taxon>
    </lineage>
</organism>
<gene>
    <name evidence="1" type="ORF">LARSCL_LOCUS11633</name>
</gene>
<dbReference type="AlphaFoldDB" id="A0AAV2AG61"/>
<reference evidence="1 2" key="1">
    <citation type="submission" date="2024-04" db="EMBL/GenBank/DDBJ databases">
        <authorList>
            <person name="Rising A."/>
            <person name="Reimegard J."/>
            <person name="Sonavane S."/>
            <person name="Akerstrom W."/>
            <person name="Nylinder S."/>
            <person name="Hedman E."/>
            <person name="Kallberg Y."/>
        </authorList>
    </citation>
    <scope>NUCLEOTIDE SEQUENCE [LARGE SCALE GENOMIC DNA]</scope>
</reference>
<sequence length="98" mass="11049">MKEKVASLSDGSANSMRDEVAGGALIKLPNLSLEKFAGDSSTFTVRSNWEFFKCFWFEKAHDQLQIWVRNLSRLDITSDSYGQLLNSIIFKLLPEDGS</sequence>